<dbReference type="InterPro" id="IPR027256">
    <property type="entry name" value="P-typ_ATPase_IB"/>
</dbReference>
<dbReference type="SUPFAM" id="SSF81653">
    <property type="entry name" value="Calcium ATPase, transduction domain A"/>
    <property type="match status" value="1"/>
</dbReference>
<dbReference type="AlphaFoldDB" id="A0AAJ2P4F7"/>
<keyword evidence="3 10" id="KW-0812">Transmembrane</keyword>
<evidence type="ECO:0000256" key="10">
    <source>
        <dbReference type="RuleBase" id="RU362081"/>
    </source>
</evidence>
<dbReference type="SUPFAM" id="SSF56784">
    <property type="entry name" value="HAD-like"/>
    <property type="match status" value="1"/>
</dbReference>
<keyword evidence="5 10" id="KW-0547">Nucleotide-binding</keyword>
<dbReference type="GO" id="GO:0012505">
    <property type="term" value="C:endomembrane system"/>
    <property type="evidence" value="ECO:0007669"/>
    <property type="project" value="UniProtKB-SubCell"/>
</dbReference>
<keyword evidence="4 10" id="KW-0479">Metal-binding</keyword>
<dbReference type="InterPro" id="IPR023214">
    <property type="entry name" value="HAD_sf"/>
</dbReference>
<keyword evidence="9 10" id="KW-0472">Membrane</keyword>
<dbReference type="InterPro" id="IPR044492">
    <property type="entry name" value="P_typ_ATPase_HD_dom"/>
</dbReference>
<dbReference type="PANTHER" id="PTHR43520">
    <property type="entry name" value="ATP7, ISOFORM B"/>
    <property type="match status" value="1"/>
</dbReference>
<evidence type="ECO:0000313" key="12">
    <source>
        <dbReference type="EMBL" id="MDW2892887.1"/>
    </source>
</evidence>
<dbReference type="InterPro" id="IPR023299">
    <property type="entry name" value="ATPase_P-typ_cyto_dom_N"/>
</dbReference>
<dbReference type="SFLD" id="SFLDS00003">
    <property type="entry name" value="Haloacid_Dehalogenase"/>
    <property type="match status" value="1"/>
</dbReference>
<dbReference type="GO" id="GO:0005524">
    <property type="term" value="F:ATP binding"/>
    <property type="evidence" value="ECO:0007669"/>
    <property type="project" value="UniProtKB-UniRule"/>
</dbReference>
<dbReference type="InterPro" id="IPR008250">
    <property type="entry name" value="ATPase_P-typ_transduc_dom_A_sf"/>
</dbReference>
<feature type="transmembrane region" description="Helical" evidence="10">
    <location>
        <begin position="277"/>
        <end position="302"/>
    </location>
</feature>
<dbReference type="Pfam" id="PF00122">
    <property type="entry name" value="E1-E2_ATPase"/>
    <property type="match status" value="1"/>
</dbReference>
<protein>
    <submittedName>
        <fullName evidence="12">Cation-translocating P-type ATPase</fullName>
    </submittedName>
</protein>
<reference evidence="12" key="1">
    <citation type="submission" date="2023-10" db="EMBL/GenBank/DDBJ databases">
        <title>Genome sequences of Mycoplasma ovipneumoniae isolated from goats.</title>
        <authorList>
            <person name="Spergser J."/>
        </authorList>
    </citation>
    <scope>NUCLEOTIDE SEQUENCE</scope>
    <source>
        <strain evidence="12">5N</strain>
    </source>
</reference>
<organism evidence="12 13">
    <name type="scientific">Mesomycoplasma ovipneumoniae</name>
    <dbReference type="NCBI Taxonomy" id="29562"/>
    <lineage>
        <taxon>Bacteria</taxon>
        <taxon>Bacillati</taxon>
        <taxon>Mycoplasmatota</taxon>
        <taxon>Mycoplasmoidales</taxon>
        <taxon>Metamycoplasmataceae</taxon>
        <taxon>Mesomycoplasma</taxon>
    </lineage>
</organism>
<dbReference type="InterPro" id="IPR023298">
    <property type="entry name" value="ATPase_P-typ_TM_dom_sf"/>
</dbReference>
<dbReference type="InterPro" id="IPR001757">
    <property type="entry name" value="P_typ_ATPase"/>
</dbReference>
<evidence type="ECO:0000256" key="1">
    <source>
        <dbReference type="ARBA" id="ARBA00004127"/>
    </source>
</evidence>
<dbReference type="InterPro" id="IPR059000">
    <property type="entry name" value="ATPase_P-type_domA"/>
</dbReference>
<dbReference type="PRINTS" id="PR00943">
    <property type="entry name" value="CUATPASE"/>
</dbReference>
<feature type="transmembrane region" description="Helical" evidence="10">
    <location>
        <begin position="55"/>
        <end position="75"/>
    </location>
</feature>
<feature type="transmembrane region" description="Helical" evidence="10">
    <location>
        <begin position="126"/>
        <end position="143"/>
    </location>
</feature>
<evidence type="ECO:0000313" key="13">
    <source>
        <dbReference type="Proteomes" id="UP001281777"/>
    </source>
</evidence>
<dbReference type="Gene3D" id="2.70.150.10">
    <property type="entry name" value="Calcium-transporting ATPase, cytoplasmic transduction domain A"/>
    <property type="match status" value="1"/>
</dbReference>
<accession>A0AAJ2P4F7</accession>
<evidence type="ECO:0000256" key="6">
    <source>
        <dbReference type="ARBA" id="ARBA00022840"/>
    </source>
</evidence>
<dbReference type="GO" id="GO:0016887">
    <property type="term" value="F:ATP hydrolysis activity"/>
    <property type="evidence" value="ECO:0007669"/>
    <property type="project" value="InterPro"/>
</dbReference>
<keyword evidence="8 10" id="KW-1133">Transmembrane helix</keyword>
<evidence type="ECO:0000256" key="8">
    <source>
        <dbReference type="ARBA" id="ARBA00022989"/>
    </source>
</evidence>
<feature type="transmembrane region" description="Helical" evidence="10">
    <location>
        <begin position="652"/>
        <end position="669"/>
    </location>
</feature>
<dbReference type="InterPro" id="IPR036412">
    <property type="entry name" value="HAD-like_sf"/>
</dbReference>
<comment type="caution">
    <text evidence="12">The sequence shown here is derived from an EMBL/GenBank/DDBJ whole genome shotgun (WGS) entry which is preliminary data.</text>
</comment>
<dbReference type="GO" id="GO:0005886">
    <property type="term" value="C:plasma membrane"/>
    <property type="evidence" value="ECO:0007669"/>
    <property type="project" value="UniProtKB-SubCell"/>
</dbReference>
<dbReference type="SUPFAM" id="SSF81665">
    <property type="entry name" value="Calcium ATPase, transmembrane domain M"/>
    <property type="match status" value="1"/>
</dbReference>
<evidence type="ECO:0000256" key="5">
    <source>
        <dbReference type="ARBA" id="ARBA00022741"/>
    </source>
</evidence>
<dbReference type="InterPro" id="IPR018303">
    <property type="entry name" value="ATPase_P-typ_P_site"/>
</dbReference>
<name>A0AAJ2P4F7_9BACT</name>
<feature type="domain" description="P-type ATPase A" evidence="11">
    <location>
        <begin position="163"/>
        <end position="260"/>
    </location>
</feature>
<dbReference type="Gene3D" id="3.40.50.1000">
    <property type="entry name" value="HAD superfamily/HAD-like"/>
    <property type="match status" value="1"/>
</dbReference>
<feature type="transmembrane region" description="Helical" evidence="10">
    <location>
        <begin position="627"/>
        <end position="646"/>
    </location>
</feature>
<evidence type="ECO:0000259" key="11">
    <source>
        <dbReference type="Pfam" id="PF00122"/>
    </source>
</evidence>
<dbReference type="GO" id="GO:0005507">
    <property type="term" value="F:copper ion binding"/>
    <property type="evidence" value="ECO:0007669"/>
    <property type="project" value="TreeGrafter"/>
</dbReference>
<dbReference type="Pfam" id="PF00702">
    <property type="entry name" value="Hydrolase"/>
    <property type="match status" value="1"/>
</dbReference>
<evidence type="ECO:0000256" key="9">
    <source>
        <dbReference type="ARBA" id="ARBA00023136"/>
    </source>
</evidence>
<dbReference type="GO" id="GO:0043682">
    <property type="term" value="F:P-type divalent copper transporter activity"/>
    <property type="evidence" value="ECO:0007669"/>
    <property type="project" value="TreeGrafter"/>
</dbReference>
<comment type="similarity">
    <text evidence="2 10">Belongs to the cation transport ATPase (P-type) (TC 3.A.3) family. Type IB subfamily.</text>
</comment>
<dbReference type="RefSeq" id="WP_334308972.1">
    <property type="nucleotide sequence ID" value="NZ_JAWPEV010000003.1"/>
</dbReference>
<evidence type="ECO:0000256" key="4">
    <source>
        <dbReference type="ARBA" id="ARBA00022723"/>
    </source>
</evidence>
<feature type="transmembrane region" description="Helical" evidence="10">
    <location>
        <begin position="20"/>
        <end position="40"/>
    </location>
</feature>
<keyword evidence="6 10" id="KW-0067">ATP-binding</keyword>
<evidence type="ECO:0000256" key="3">
    <source>
        <dbReference type="ARBA" id="ARBA00022692"/>
    </source>
</evidence>
<dbReference type="PANTHER" id="PTHR43520:SF8">
    <property type="entry name" value="P-TYPE CU(+) TRANSPORTER"/>
    <property type="match status" value="1"/>
</dbReference>
<feature type="transmembrane region" description="Helical" evidence="10">
    <location>
        <begin position="95"/>
        <end position="114"/>
    </location>
</feature>
<comment type="subcellular location">
    <subcellularLocation>
        <location evidence="10">Cell membrane</location>
    </subcellularLocation>
    <subcellularLocation>
        <location evidence="1">Endomembrane system</location>
        <topology evidence="1">Multi-pass membrane protein</topology>
    </subcellularLocation>
</comment>
<evidence type="ECO:0000256" key="2">
    <source>
        <dbReference type="ARBA" id="ARBA00006024"/>
    </source>
</evidence>
<gene>
    <name evidence="12" type="ORF">R7W54_02775</name>
</gene>
<dbReference type="NCBIfam" id="TIGR01494">
    <property type="entry name" value="ATPase_P-type"/>
    <property type="match status" value="1"/>
</dbReference>
<dbReference type="SFLD" id="SFLDF00027">
    <property type="entry name" value="p-type_atpase"/>
    <property type="match status" value="1"/>
</dbReference>
<evidence type="ECO:0000256" key="7">
    <source>
        <dbReference type="ARBA" id="ARBA00022967"/>
    </source>
</evidence>
<sequence length="681" mass="77172">MQVKKSTNNRKFFVDSKQKAKIKIFIELLIFIFAFFSFIFDTLNNYKVLNFSHDHKIHLILASILFFFAFLVIFLEKKYFLAYKNLLRKIFTMELLIAIASHVSFIYSAISFLYKISTGDKISMEFFEVSIILFLFFNAGKYLEEKLQKKSSSDFQGILKLKNRYSYIIVDGKKEQILTNKITPGSIVFVPKGEVIPTDSTLNSDFATIDYSSINGESLPIEFVKNQEILSGSINIGEPIYLTSTKKAQDSFLMQTINRLESIFETPSKIERVSTKIVSLFTPTVLILSILTFVIWVIIGYSLGDFEQIYSGFTPPRNSNPFYVGAHIGVAVLVISCPCAFGIAAPMAIYSSSILASKNRILFANSEIYEKIITTKTIIFDKTGTLTEGKPKVVEFQGDSSFSPLIKEIAQNSKHPISLSIYNFLPEHQEKFDNFKVSEIPGQGLEHIDLDSNKYSLISHEFAKNNNFLIDNNFKFDKLGNYTVFAKNDRVIAVFLIIDQVKESAKKVVKKFQSHGINCIIASGDNPKNVENVAKILGIKQFYANLKPNDKFELVEKLKKDTPIIFVGDGLNDILALKSADLSIAFESGSNLSNSIADISLFETDLVMVYKSLEIIKKTNKLVKLNFLWAILFNSLFIPLAFLGFINPVFSMSLMLFSSIFLIVNTIIFKKRHQKFLEKAI</sequence>
<dbReference type="PRINTS" id="PR00119">
    <property type="entry name" value="CATATPASE"/>
</dbReference>
<dbReference type="SFLD" id="SFLDG00002">
    <property type="entry name" value="C1.7:_P-type_atpase_like"/>
    <property type="match status" value="1"/>
</dbReference>
<dbReference type="PROSITE" id="PS00154">
    <property type="entry name" value="ATPASE_E1_E2"/>
    <property type="match status" value="1"/>
</dbReference>
<keyword evidence="7" id="KW-1278">Translocase</keyword>
<dbReference type="NCBIfam" id="TIGR01525">
    <property type="entry name" value="ATPase-IB_hvy"/>
    <property type="match status" value="1"/>
</dbReference>
<proteinExistence type="inferred from homology"/>
<dbReference type="Gene3D" id="3.40.1110.10">
    <property type="entry name" value="Calcium-transporting ATPase, cytoplasmic domain N"/>
    <property type="match status" value="1"/>
</dbReference>
<feature type="transmembrane region" description="Helical" evidence="10">
    <location>
        <begin position="322"/>
        <end position="350"/>
    </location>
</feature>
<dbReference type="EMBL" id="JAWPFE010000016">
    <property type="protein sequence ID" value="MDW2892887.1"/>
    <property type="molecule type" value="Genomic_DNA"/>
</dbReference>
<dbReference type="Proteomes" id="UP001281777">
    <property type="component" value="Unassembled WGS sequence"/>
</dbReference>
<keyword evidence="10" id="KW-1003">Cell membrane</keyword>
<dbReference type="GO" id="GO:0055070">
    <property type="term" value="P:copper ion homeostasis"/>
    <property type="evidence" value="ECO:0007669"/>
    <property type="project" value="TreeGrafter"/>
</dbReference>